<dbReference type="AlphaFoldDB" id="A0A0G1W2A4"/>
<evidence type="ECO:0000313" key="2">
    <source>
        <dbReference type="Proteomes" id="UP000034588"/>
    </source>
</evidence>
<organism evidence="1 2">
    <name type="scientific">Candidatus Gottesmanbacteria bacterium GW2011_GWB1_49_7</name>
    <dbReference type="NCBI Taxonomy" id="1618448"/>
    <lineage>
        <taxon>Bacteria</taxon>
        <taxon>Candidatus Gottesmaniibacteriota</taxon>
    </lineage>
</organism>
<gene>
    <name evidence="1" type="ORF">UY48_C0008G0018</name>
</gene>
<sequence>MRKINHRYPRRFINLVQQILQSTLGEETDLCDLLLDPDTQRTLTLCYATEITWKCPACGELSDKRVKSNRPGFCLLEVERLGPQLCIKCECPVPMTPITGEELMVINARKITEDYAEYDRQLAADSHRPYIIQYRRKR</sequence>
<protein>
    <submittedName>
        <fullName evidence="1">Uncharacterized protein</fullName>
    </submittedName>
</protein>
<accession>A0A0G1W2A4</accession>
<reference evidence="1 2" key="1">
    <citation type="journal article" date="2015" name="Nature">
        <title>rRNA introns, odd ribosomes, and small enigmatic genomes across a large radiation of phyla.</title>
        <authorList>
            <person name="Brown C.T."/>
            <person name="Hug L.A."/>
            <person name="Thomas B.C."/>
            <person name="Sharon I."/>
            <person name="Castelle C.J."/>
            <person name="Singh A."/>
            <person name="Wilkins M.J."/>
            <person name="Williams K.H."/>
            <person name="Banfield J.F."/>
        </authorList>
    </citation>
    <scope>NUCLEOTIDE SEQUENCE [LARGE SCALE GENOMIC DNA]</scope>
</reference>
<dbReference type="Proteomes" id="UP000034588">
    <property type="component" value="Unassembled WGS sequence"/>
</dbReference>
<name>A0A0G1W2A4_9BACT</name>
<evidence type="ECO:0000313" key="1">
    <source>
        <dbReference type="EMBL" id="KKW12843.1"/>
    </source>
</evidence>
<comment type="caution">
    <text evidence="1">The sequence shown here is derived from an EMBL/GenBank/DDBJ whole genome shotgun (WGS) entry which is preliminary data.</text>
</comment>
<proteinExistence type="predicted"/>
<dbReference type="EMBL" id="LCQD01000008">
    <property type="protein sequence ID" value="KKW12843.1"/>
    <property type="molecule type" value="Genomic_DNA"/>
</dbReference>